<dbReference type="InterPro" id="IPR012936">
    <property type="entry name" value="Erv_C"/>
</dbReference>
<dbReference type="GO" id="GO:0006888">
    <property type="term" value="P:endoplasmic reticulum to Golgi vesicle-mediated transport"/>
    <property type="evidence" value="ECO:0007669"/>
    <property type="project" value="TreeGrafter"/>
</dbReference>
<evidence type="ECO:0000256" key="4">
    <source>
        <dbReference type="ARBA" id="ARBA00023136"/>
    </source>
</evidence>
<feature type="region of interest" description="Disordered" evidence="5">
    <location>
        <begin position="385"/>
        <end position="429"/>
    </location>
</feature>
<comment type="subcellular location">
    <subcellularLocation>
        <location evidence="1">Membrane</location>
    </subcellularLocation>
</comment>
<dbReference type="RefSeq" id="XP_060458623.1">
    <property type="nucleotide sequence ID" value="XM_060602206.1"/>
</dbReference>
<keyword evidence="10" id="KW-1185">Reference proteome</keyword>
<keyword evidence="4 6" id="KW-0472">Membrane</keyword>
<dbReference type="Proteomes" id="UP001233271">
    <property type="component" value="Chromosome 5"/>
</dbReference>
<dbReference type="GO" id="GO:0005789">
    <property type="term" value="C:endoplasmic reticulum membrane"/>
    <property type="evidence" value="ECO:0007669"/>
    <property type="project" value="TreeGrafter"/>
</dbReference>
<evidence type="ECO:0000256" key="3">
    <source>
        <dbReference type="ARBA" id="ARBA00022989"/>
    </source>
</evidence>
<dbReference type="PANTHER" id="PTHR10984:SF81">
    <property type="entry name" value="ER-DERIVED VESICLES PROTEIN ERV41"/>
    <property type="match status" value="1"/>
</dbReference>
<dbReference type="InterPro" id="IPR045888">
    <property type="entry name" value="Erv"/>
</dbReference>
<evidence type="ECO:0008006" key="11">
    <source>
        <dbReference type="Google" id="ProtNLM"/>
    </source>
</evidence>
<evidence type="ECO:0000259" key="7">
    <source>
        <dbReference type="Pfam" id="PF07970"/>
    </source>
</evidence>
<dbReference type="Pfam" id="PF13850">
    <property type="entry name" value="ERGIC_N"/>
    <property type="match status" value="1"/>
</dbReference>
<feature type="region of interest" description="Disordered" evidence="5">
    <location>
        <begin position="1"/>
        <end position="26"/>
    </location>
</feature>
<protein>
    <recommendedName>
        <fullName evidence="11">DUF1692-domain-containing protein</fullName>
    </recommendedName>
</protein>
<evidence type="ECO:0000256" key="1">
    <source>
        <dbReference type="ARBA" id="ARBA00004370"/>
    </source>
</evidence>
<keyword evidence="3 6" id="KW-1133">Transmembrane helix</keyword>
<dbReference type="EMBL" id="AP028216">
    <property type="protein sequence ID" value="BEI93358.1"/>
    <property type="molecule type" value="Genomic_DNA"/>
</dbReference>
<evidence type="ECO:0000259" key="8">
    <source>
        <dbReference type="Pfam" id="PF13850"/>
    </source>
</evidence>
<dbReference type="GO" id="GO:0030134">
    <property type="term" value="C:COPII-coated ER to Golgi transport vesicle"/>
    <property type="evidence" value="ECO:0007669"/>
    <property type="project" value="TreeGrafter"/>
</dbReference>
<name>A0AA48L7L1_9TREE</name>
<accession>A0AA48L7L1</accession>
<sequence length="429" mass="47486">MYHSQQNPRAYGGISSPPAQEEQDGNSLLKELDKIAPMKSFDAFPKVQSTYTAHSRRGGVLTVIVSLLIFLLVLNDLGEFLYGEPDYSFSIDSDLENDLQLNVDLTVAMPCQYLSIDLRDAVGDRLHLSSAFAKEGTIFEAGRATPQKLAKVSKAPSASKIISDSRRSTPNQKKSLSGMRALFSKGTDQLKHFQYRPTHNWVKDGPACRVYGSLSVKKVTGNLHITTLGHGYMGSGHHTDHDLMNLTHVVHEFSFGPFFPAIAQPLDMSLETTNHPFTAFQYFLRIVPTTYIDANRRMLMTSQYAVTEATRVLGHNDAVPGIFFKYDLEPMTITIRERTTTLYQFLIRLVGVIGGVWTVAAFSLRVANRAQKEVTKAVAGEKDVIPSSLSRPSSTRRSSSFLGMGSASPGIGRTNSWLSVEGSGEWKRR</sequence>
<reference evidence="9" key="1">
    <citation type="journal article" date="2023" name="BMC Genomics">
        <title>Chromosome-level genome assemblies of Cutaneotrichosporon spp. (Trichosporonales, Basidiomycota) reveal imbalanced evolution between nucleotide sequences and chromosome synteny.</title>
        <authorList>
            <person name="Kobayashi Y."/>
            <person name="Kayamori A."/>
            <person name="Aoki K."/>
            <person name="Shiwa Y."/>
            <person name="Matsutani M."/>
            <person name="Fujita N."/>
            <person name="Sugita T."/>
            <person name="Iwasaki W."/>
            <person name="Tanaka N."/>
            <person name="Takashima M."/>
        </authorList>
    </citation>
    <scope>NUCLEOTIDE SEQUENCE</scope>
    <source>
        <strain evidence="9">HIS019</strain>
    </source>
</reference>
<gene>
    <name evidence="9" type="ORF">CcaverHIS019_0509860</name>
</gene>
<dbReference type="GO" id="GO:0000139">
    <property type="term" value="C:Golgi membrane"/>
    <property type="evidence" value="ECO:0007669"/>
    <property type="project" value="TreeGrafter"/>
</dbReference>
<dbReference type="GO" id="GO:0006890">
    <property type="term" value="P:retrograde vesicle-mediated transport, Golgi to endoplasmic reticulum"/>
    <property type="evidence" value="ECO:0007669"/>
    <property type="project" value="TreeGrafter"/>
</dbReference>
<feature type="compositionally biased region" description="Low complexity" evidence="5">
    <location>
        <begin position="387"/>
        <end position="400"/>
    </location>
</feature>
<evidence type="ECO:0000256" key="5">
    <source>
        <dbReference type="SAM" id="MobiDB-lite"/>
    </source>
</evidence>
<evidence type="ECO:0000256" key="6">
    <source>
        <dbReference type="SAM" id="Phobius"/>
    </source>
</evidence>
<feature type="domain" description="Endoplasmic reticulum vesicle transporter N-terminal" evidence="8">
    <location>
        <begin position="38"/>
        <end position="125"/>
    </location>
</feature>
<dbReference type="InterPro" id="IPR039542">
    <property type="entry name" value="Erv_N"/>
</dbReference>
<dbReference type="GeneID" id="85497228"/>
<organism evidence="9 10">
    <name type="scientific">Cutaneotrichosporon cavernicola</name>
    <dbReference type="NCBI Taxonomy" id="279322"/>
    <lineage>
        <taxon>Eukaryota</taxon>
        <taxon>Fungi</taxon>
        <taxon>Dikarya</taxon>
        <taxon>Basidiomycota</taxon>
        <taxon>Agaricomycotina</taxon>
        <taxon>Tremellomycetes</taxon>
        <taxon>Trichosporonales</taxon>
        <taxon>Trichosporonaceae</taxon>
        <taxon>Cutaneotrichosporon</taxon>
    </lineage>
</organism>
<proteinExistence type="predicted"/>
<feature type="domain" description="Endoplasmic reticulum vesicle transporter C-terminal" evidence="7">
    <location>
        <begin position="206"/>
        <end position="361"/>
    </location>
</feature>
<evidence type="ECO:0000313" key="9">
    <source>
        <dbReference type="EMBL" id="BEI93358.1"/>
    </source>
</evidence>
<dbReference type="KEGG" id="ccac:CcaHIS019_0509860"/>
<evidence type="ECO:0000256" key="2">
    <source>
        <dbReference type="ARBA" id="ARBA00022692"/>
    </source>
</evidence>
<dbReference type="Pfam" id="PF07970">
    <property type="entry name" value="COPIIcoated_ERV"/>
    <property type="match status" value="1"/>
</dbReference>
<evidence type="ECO:0000313" key="10">
    <source>
        <dbReference type="Proteomes" id="UP001233271"/>
    </source>
</evidence>
<feature type="transmembrane region" description="Helical" evidence="6">
    <location>
        <begin position="345"/>
        <end position="367"/>
    </location>
</feature>
<dbReference type="AlphaFoldDB" id="A0AA48L7L1"/>
<dbReference type="PANTHER" id="PTHR10984">
    <property type="entry name" value="ENDOPLASMIC RETICULUM-GOLGI INTERMEDIATE COMPARTMENT PROTEIN"/>
    <property type="match status" value="1"/>
</dbReference>
<feature type="transmembrane region" description="Helical" evidence="6">
    <location>
        <begin position="58"/>
        <end position="74"/>
    </location>
</feature>
<keyword evidence="2 6" id="KW-0812">Transmembrane</keyword>